<dbReference type="RefSeq" id="WP_035593978.1">
    <property type="nucleotide sequence ID" value="NZ_ARYM01000002.1"/>
</dbReference>
<dbReference type="PATRIC" id="fig|1280954.3.peg.475"/>
<evidence type="ECO:0008006" key="4">
    <source>
        <dbReference type="Google" id="ProtNLM"/>
    </source>
</evidence>
<dbReference type="Proteomes" id="UP000027100">
    <property type="component" value="Unassembled WGS sequence"/>
</dbReference>
<protein>
    <recommendedName>
        <fullName evidence="4">DUF3016 domain-containing protein</fullName>
    </recommendedName>
</protein>
<name>A0A062VPK0_9PROT</name>
<organism evidence="2 3">
    <name type="scientific">Hyphomonas polymorpha PS728</name>
    <dbReference type="NCBI Taxonomy" id="1280954"/>
    <lineage>
        <taxon>Bacteria</taxon>
        <taxon>Pseudomonadati</taxon>
        <taxon>Pseudomonadota</taxon>
        <taxon>Alphaproteobacteria</taxon>
        <taxon>Hyphomonadales</taxon>
        <taxon>Hyphomonadaceae</taxon>
        <taxon>Hyphomonas</taxon>
    </lineage>
</organism>
<evidence type="ECO:0000313" key="3">
    <source>
        <dbReference type="Proteomes" id="UP000027100"/>
    </source>
</evidence>
<dbReference type="OrthoDB" id="7191640at2"/>
<reference evidence="2 3" key="1">
    <citation type="journal article" date="2014" name="Antonie Van Leeuwenhoek">
        <title>Hyphomonas beringensis sp. nov. and Hyphomonas chukchiensis sp. nov., isolated from surface seawater of the Bering Sea and Chukchi Sea.</title>
        <authorList>
            <person name="Li C."/>
            <person name="Lai Q."/>
            <person name="Li G."/>
            <person name="Dong C."/>
            <person name="Wang J."/>
            <person name="Liao Y."/>
            <person name="Shao Z."/>
        </authorList>
    </citation>
    <scope>NUCLEOTIDE SEQUENCE [LARGE SCALE GENOMIC DNA]</scope>
    <source>
        <strain evidence="2 3">PS728</strain>
    </source>
</reference>
<feature type="signal peptide" evidence="1">
    <location>
        <begin position="1"/>
        <end position="20"/>
    </location>
</feature>
<dbReference type="eggNOG" id="ENOG50336WR">
    <property type="taxonomic scope" value="Bacteria"/>
</dbReference>
<evidence type="ECO:0000256" key="1">
    <source>
        <dbReference type="SAM" id="SignalP"/>
    </source>
</evidence>
<evidence type="ECO:0000313" key="2">
    <source>
        <dbReference type="EMBL" id="KDA00211.1"/>
    </source>
</evidence>
<dbReference type="AlphaFoldDB" id="A0A062VPK0"/>
<keyword evidence="1" id="KW-0732">Signal</keyword>
<comment type="caution">
    <text evidence="2">The sequence shown here is derived from an EMBL/GenBank/DDBJ whole genome shotgun (WGS) entry which is preliminary data.</text>
</comment>
<sequence>MKRLFAAAALAAVLVQGAQAAEISVGYGPEFTKKLQEDYGEKEGDVLAGRIERDLTRELAKAGVDVARVEVTILDARPSRPTFKQAGDKPGLDMMRSVSVGGMKLKAVAYDAAGAPAGELEYDWYENDIRQAGLTTWHDASRASDRFARRFAKALD</sequence>
<feature type="chain" id="PRO_5001619945" description="DUF3016 domain-containing protein" evidence="1">
    <location>
        <begin position="21"/>
        <end position="156"/>
    </location>
</feature>
<proteinExistence type="predicted"/>
<gene>
    <name evidence="2" type="ORF">HPO_02317</name>
</gene>
<keyword evidence="3" id="KW-1185">Reference proteome</keyword>
<dbReference type="EMBL" id="ARYM01000002">
    <property type="protein sequence ID" value="KDA00211.1"/>
    <property type="molecule type" value="Genomic_DNA"/>
</dbReference>
<accession>A0A062VPK0</accession>